<comment type="caution">
    <text evidence="1">The sequence shown here is derived from an EMBL/GenBank/DDBJ whole genome shotgun (WGS) entry which is preliminary data.</text>
</comment>
<evidence type="ECO:0000313" key="2">
    <source>
        <dbReference type="Proteomes" id="UP001218218"/>
    </source>
</evidence>
<reference evidence="1" key="1">
    <citation type="submission" date="2023-03" db="EMBL/GenBank/DDBJ databases">
        <title>Massive genome expansion in bonnet fungi (Mycena s.s.) driven by repeated elements and novel gene families across ecological guilds.</title>
        <authorList>
            <consortium name="Lawrence Berkeley National Laboratory"/>
            <person name="Harder C.B."/>
            <person name="Miyauchi S."/>
            <person name="Viragh M."/>
            <person name="Kuo A."/>
            <person name="Thoen E."/>
            <person name="Andreopoulos B."/>
            <person name="Lu D."/>
            <person name="Skrede I."/>
            <person name="Drula E."/>
            <person name="Henrissat B."/>
            <person name="Morin E."/>
            <person name="Kohler A."/>
            <person name="Barry K."/>
            <person name="LaButti K."/>
            <person name="Morin E."/>
            <person name="Salamov A."/>
            <person name="Lipzen A."/>
            <person name="Mereny Z."/>
            <person name="Hegedus B."/>
            <person name="Baldrian P."/>
            <person name="Stursova M."/>
            <person name="Weitz H."/>
            <person name="Taylor A."/>
            <person name="Grigoriev I.V."/>
            <person name="Nagy L.G."/>
            <person name="Martin F."/>
            <person name="Kauserud H."/>
        </authorList>
    </citation>
    <scope>NUCLEOTIDE SEQUENCE</scope>
    <source>
        <strain evidence="1">CBHHK002</strain>
    </source>
</reference>
<sequence length="105" mass="12583">MPPSSPRKLKIYSDPESSPEVLQCPRERDWLYLEPMLKKTFGWGELQPELSWRYVRRGPNGLDGLHQFLHYFIERRGLTAECIRVYIHVLLKAIELRWVPSFAWR</sequence>
<protein>
    <submittedName>
        <fullName evidence="1">Uncharacterized protein</fullName>
    </submittedName>
</protein>
<keyword evidence="2" id="KW-1185">Reference proteome</keyword>
<organism evidence="1 2">
    <name type="scientific">Mycena albidolilacea</name>
    <dbReference type="NCBI Taxonomy" id="1033008"/>
    <lineage>
        <taxon>Eukaryota</taxon>
        <taxon>Fungi</taxon>
        <taxon>Dikarya</taxon>
        <taxon>Basidiomycota</taxon>
        <taxon>Agaricomycotina</taxon>
        <taxon>Agaricomycetes</taxon>
        <taxon>Agaricomycetidae</taxon>
        <taxon>Agaricales</taxon>
        <taxon>Marasmiineae</taxon>
        <taxon>Mycenaceae</taxon>
        <taxon>Mycena</taxon>
    </lineage>
</organism>
<dbReference type="AlphaFoldDB" id="A0AAD7A8L0"/>
<gene>
    <name evidence="1" type="ORF">DFH08DRAFT_806125</name>
</gene>
<dbReference type="Proteomes" id="UP001218218">
    <property type="component" value="Unassembled WGS sequence"/>
</dbReference>
<accession>A0AAD7A8L0</accession>
<evidence type="ECO:0000313" key="1">
    <source>
        <dbReference type="EMBL" id="KAJ7351405.1"/>
    </source>
</evidence>
<proteinExistence type="predicted"/>
<name>A0AAD7A8L0_9AGAR</name>
<dbReference type="EMBL" id="JARIHO010000013">
    <property type="protein sequence ID" value="KAJ7351405.1"/>
    <property type="molecule type" value="Genomic_DNA"/>
</dbReference>